<accession>A0A9W6FUL5</accession>
<dbReference type="PANTHER" id="PTHR43153">
    <property type="entry name" value="ELECTRON TRANSFER FLAVOPROTEIN ALPHA"/>
    <property type="match status" value="1"/>
</dbReference>
<proteinExistence type="inferred from homology"/>
<dbReference type="PROSITE" id="PS51379">
    <property type="entry name" value="4FE4S_FER_2"/>
    <property type="match status" value="2"/>
</dbReference>
<keyword evidence="3" id="KW-0813">Transport</keyword>
<evidence type="ECO:0000256" key="2">
    <source>
        <dbReference type="ARBA" id="ARBA00022723"/>
    </source>
</evidence>
<gene>
    <name evidence="7" type="ORF">DAMNIGENAA_25800</name>
</gene>
<dbReference type="SUPFAM" id="SSF52467">
    <property type="entry name" value="DHS-like NAD/FAD-binding domain"/>
    <property type="match status" value="1"/>
</dbReference>
<evidence type="ECO:0000256" key="3">
    <source>
        <dbReference type="ARBA" id="ARBA00022982"/>
    </source>
</evidence>
<comment type="caution">
    <text evidence="7">The sequence shown here is derived from an EMBL/GenBank/DDBJ whole genome shotgun (WGS) entry which is preliminary data.</text>
</comment>
<dbReference type="InterPro" id="IPR014729">
    <property type="entry name" value="Rossmann-like_a/b/a_fold"/>
</dbReference>
<keyword evidence="4" id="KW-0408">Iron</keyword>
<feature type="domain" description="4Fe-4S ferredoxin-type" evidence="6">
    <location>
        <begin position="39"/>
        <end position="68"/>
    </location>
</feature>
<dbReference type="GO" id="GO:0033539">
    <property type="term" value="P:fatty acid beta-oxidation using acyl-CoA dehydrogenase"/>
    <property type="evidence" value="ECO:0007669"/>
    <property type="project" value="TreeGrafter"/>
</dbReference>
<dbReference type="InterPro" id="IPR017900">
    <property type="entry name" value="4Fe4S_Fe_S_CS"/>
</dbReference>
<dbReference type="GO" id="GO:0050660">
    <property type="term" value="F:flavin adenine dinucleotide binding"/>
    <property type="evidence" value="ECO:0007669"/>
    <property type="project" value="InterPro"/>
</dbReference>
<dbReference type="GO" id="GO:0009055">
    <property type="term" value="F:electron transfer activity"/>
    <property type="evidence" value="ECO:0007669"/>
    <property type="project" value="InterPro"/>
</dbReference>
<reference evidence="7" key="1">
    <citation type="submission" date="2022-12" db="EMBL/GenBank/DDBJ databases">
        <title>Reference genome sequencing for broad-spectrum identification of bacterial and archaeal isolates by mass spectrometry.</title>
        <authorList>
            <person name="Sekiguchi Y."/>
            <person name="Tourlousse D.M."/>
        </authorList>
    </citation>
    <scope>NUCLEOTIDE SEQUENCE</scope>
    <source>
        <strain evidence="7">ASRB1</strain>
    </source>
</reference>
<evidence type="ECO:0000313" key="7">
    <source>
        <dbReference type="EMBL" id="GLI35147.1"/>
    </source>
</evidence>
<dbReference type="InterPro" id="IPR029035">
    <property type="entry name" value="DHS-like_NAD/FAD-binding_dom"/>
</dbReference>
<dbReference type="SUPFAM" id="SSF54862">
    <property type="entry name" value="4Fe-4S ferredoxins"/>
    <property type="match status" value="1"/>
</dbReference>
<dbReference type="InterPro" id="IPR014730">
    <property type="entry name" value="ETF_a/b_N"/>
</dbReference>
<organism evidence="7 8">
    <name type="scientific">Desulforhabdus amnigena</name>
    <dbReference type="NCBI Taxonomy" id="40218"/>
    <lineage>
        <taxon>Bacteria</taxon>
        <taxon>Pseudomonadati</taxon>
        <taxon>Thermodesulfobacteriota</taxon>
        <taxon>Syntrophobacteria</taxon>
        <taxon>Syntrophobacterales</taxon>
        <taxon>Syntrophobacteraceae</taxon>
        <taxon>Desulforhabdus</taxon>
    </lineage>
</organism>
<keyword evidence="3" id="KW-0249">Electron transport</keyword>
<evidence type="ECO:0000256" key="4">
    <source>
        <dbReference type="ARBA" id="ARBA00023004"/>
    </source>
</evidence>
<dbReference type="Gene3D" id="3.40.50.1220">
    <property type="entry name" value="TPP-binding domain"/>
    <property type="match status" value="1"/>
</dbReference>
<dbReference type="Gene3D" id="3.40.50.620">
    <property type="entry name" value="HUPs"/>
    <property type="match status" value="1"/>
</dbReference>
<dbReference type="AlphaFoldDB" id="A0A9W6FUL5"/>
<sequence length="420" mass="45116">MAKNTKGIEVAEILPDKCIACQICIGECPVGAIELSAEGVAHIDPETCIGCGKCFESCPVDAVRFEKTQKKRLTREERGMPSEGVPGYEGVAVFIEVADGAGAQVSWELVGKARELAETLKTKVMGFLLGYGVEAIARDAVAYGCDVVHVVEDPLLEHYLSGVYGKALSDLCEAVRPEIFLIGATHLGRDLAGIVATRLQTGLTADCTGLAIEEKSRLLLMTRPTFGGNIMATIFCERRRPQMSTVRPMVMKMSEKDSARKGEIHRHDWVPPEGELPVIVDFIRDVQEIGSVDIVRSSALVVAGRGACDPATFPLLEELAELVGGTIACSRPVVEAGLMPYERQVGQTGKTVAPKLYIAIGVSGAIQHLVAIQGAEKIVAINSDPKAPIFRVADVGIVGNYLQIVPELIRQLKVRMGQAK</sequence>
<dbReference type="RefSeq" id="WP_281794743.1">
    <property type="nucleotide sequence ID" value="NZ_BSDR01000001.1"/>
</dbReference>
<dbReference type="PROSITE" id="PS00198">
    <property type="entry name" value="4FE4S_FER_1"/>
    <property type="match status" value="1"/>
</dbReference>
<dbReference type="Pfam" id="PF00766">
    <property type="entry name" value="ETF_alpha"/>
    <property type="match status" value="1"/>
</dbReference>
<dbReference type="SUPFAM" id="SSF52402">
    <property type="entry name" value="Adenine nucleotide alpha hydrolases-like"/>
    <property type="match status" value="1"/>
</dbReference>
<dbReference type="PANTHER" id="PTHR43153:SF1">
    <property type="entry name" value="ELECTRON TRANSFER FLAVOPROTEIN SUBUNIT ALPHA, MITOCHONDRIAL"/>
    <property type="match status" value="1"/>
</dbReference>
<dbReference type="GO" id="GO:0046872">
    <property type="term" value="F:metal ion binding"/>
    <property type="evidence" value="ECO:0007669"/>
    <property type="project" value="UniProtKB-KW"/>
</dbReference>
<dbReference type="Gene3D" id="3.30.70.20">
    <property type="match status" value="2"/>
</dbReference>
<dbReference type="EMBL" id="BSDR01000001">
    <property type="protein sequence ID" value="GLI35147.1"/>
    <property type="molecule type" value="Genomic_DNA"/>
</dbReference>
<dbReference type="Pfam" id="PF14697">
    <property type="entry name" value="Fer4_21"/>
    <property type="match status" value="1"/>
</dbReference>
<dbReference type="InterPro" id="IPR017896">
    <property type="entry name" value="4Fe4S_Fe-S-bd"/>
</dbReference>
<evidence type="ECO:0000313" key="8">
    <source>
        <dbReference type="Proteomes" id="UP001144372"/>
    </source>
</evidence>
<protein>
    <submittedName>
        <fullName evidence="7">Electron transfer flavoprotein subunit alpha</fullName>
    </submittedName>
</protein>
<dbReference type="Proteomes" id="UP001144372">
    <property type="component" value="Unassembled WGS sequence"/>
</dbReference>
<dbReference type="Pfam" id="PF01012">
    <property type="entry name" value="ETF"/>
    <property type="match status" value="1"/>
</dbReference>
<dbReference type="InterPro" id="IPR001308">
    <property type="entry name" value="ETF_a/FixB"/>
</dbReference>
<keyword evidence="5" id="KW-0411">Iron-sulfur</keyword>
<name>A0A9W6FUL5_9BACT</name>
<dbReference type="InterPro" id="IPR014731">
    <property type="entry name" value="ETF_asu_C"/>
</dbReference>
<keyword evidence="8" id="KW-1185">Reference proteome</keyword>
<dbReference type="SMART" id="SM00893">
    <property type="entry name" value="ETF"/>
    <property type="match status" value="1"/>
</dbReference>
<evidence type="ECO:0000256" key="1">
    <source>
        <dbReference type="ARBA" id="ARBA00005817"/>
    </source>
</evidence>
<dbReference type="CDD" id="cd01715">
    <property type="entry name" value="ETF_alpha"/>
    <property type="match status" value="1"/>
</dbReference>
<feature type="domain" description="4Fe-4S ferredoxin-type" evidence="6">
    <location>
        <begin position="9"/>
        <end position="38"/>
    </location>
</feature>
<evidence type="ECO:0000256" key="5">
    <source>
        <dbReference type="ARBA" id="ARBA00023014"/>
    </source>
</evidence>
<keyword evidence="2" id="KW-0479">Metal-binding</keyword>
<dbReference type="GO" id="GO:0051536">
    <property type="term" value="F:iron-sulfur cluster binding"/>
    <property type="evidence" value="ECO:0007669"/>
    <property type="project" value="UniProtKB-KW"/>
</dbReference>
<evidence type="ECO:0000259" key="6">
    <source>
        <dbReference type="PROSITE" id="PS51379"/>
    </source>
</evidence>
<comment type="similarity">
    <text evidence="1">Belongs to the ETF alpha-subunit/FixB family.</text>
</comment>
<dbReference type="InterPro" id="IPR033947">
    <property type="entry name" value="ETF_alpha_N"/>
</dbReference>